<dbReference type="Gene3D" id="3.30.70.100">
    <property type="match status" value="1"/>
</dbReference>
<dbReference type="HOGENOM" id="CLU_097099_3_2_5"/>
<accession>Q07LL8</accession>
<evidence type="ECO:0000313" key="2">
    <source>
        <dbReference type="EMBL" id="ABJ07166.1"/>
    </source>
</evidence>
<dbReference type="GO" id="GO:0071949">
    <property type="term" value="F:FAD binding"/>
    <property type="evidence" value="ECO:0007669"/>
    <property type="project" value="InterPro"/>
</dbReference>
<dbReference type="SUPFAM" id="SSF54975">
    <property type="entry name" value="Acylphosphatase/BLUF domain-like"/>
    <property type="match status" value="1"/>
</dbReference>
<protein>
    <submittedName>
        <fullName evidence="2">BLUF domain protein</fullName>
    </submittedName>
</protein>
<sequence>MPMPMIQLIYASQPFGFDEAALAGILMDTRRCNERDGITGALICRGDLYLQLLEGPQEAVEAAYQRIERDHRHLEIKLLSRRTVTERLFPAWAMRDDPARSWMWNQDEVKAGAVERATEADAVAIFERLAREPA</sequence>
<dbReference type="EMBL" id="CP000463">
    <property type="protein sequence ID" value="ABJ07166.1"/>
    <property type="molecule type" value="Genomic_DNA"/>
</dbReference>
<reference evidence="2" key="1">
    <citation type="submission" date="2006-09" db="EMBL/GenBank/DDBJ databases">
        <title>Complete sequence of Rhodopseudomonas palustris BisA53.</title>
        <authorList>
            <consortium name="US DOE Joint Genome Institute"/>
            <person name="Copeland A."/>
            <person name="Lucas S."/>
            <person name="Lapidus A."/>
            <person name="Barry K."/>
            <person name="Detter J.C."/>
            <person name="Glavina del Rio T."/>
            <person name="Hammon N."/>
            <person name="Israni S."/>
            <person name="Dalin E."/>
            <person name="Tice H."/>
            <person name="Pitluck S."/>
            <person name="Chain P."/>
            <person name="Malfatti S."/>
            <person name="Shin M."/>
            <person name="Vergez L."/>
            <person name="Schmutz J."/>
            <person name="Larimer F."/>
            <person name="Land M."/>
            <person name="Hauser L."/>
            <person name="Pelletier D.A."/>
            <person name="Kyrpides N."/>
            <person name="Kim E."/>
            <person name="Harwood C.S."/>
            <person name="Oda Y."/>
            <person name="Richardson P."/>
        </authorList>
    </citation>
    <scope>NUCLEOTIDE SEQUENCE [LARGE SCALE GENOMIC DNA]</scope>
    <source>
        <strain evidence="2">BisA53</strain>
    </source>
</reference>
<feature type="domain" description="BLUF" evidence="1">
    <location>
        <begin position="5"/>
        <end position="95"/>
    </location>
</feature>
<dbReference type="SMART" id="SM01034">
    <property type="entry name" value="BLUF"/>
    <property type="match status" value="1"/>
</dbReference>
<dbReference type="eggNOG" id="COG0233">
    <property type="taxonomic scope" value="Bacteria"/>
</dbReference>
<dbReference type="AlphaFoldDB" id="Q07LL8"/>
<dbReference type="Pfam" id="PF04940">
    <property type="entry name" value="BLUF"/>
    <property type="match status" value="1"/>
</dbReference>
<dbReference type="KEGG" id="rpe:RPE_3231"/>
<proteinExistence type="predicted"/>
<evidence type="ECO:0000259" key="1">
    <source>
        <dbReference type="PROSITE" id="PS50925"/>
    </source>
</evidence>
<dbReference type="STRING" id="316055.RPE_3231"/>
<dbReference type="GO" id="GO:0009882">
    <property type="term" value="F:blue light photoreceptor activity"/>
    <property type="evidence" value="ECO:0007669"/>
    <property type="project" value="InterPro"/>
</dbReference>
<dbReference type="InterPro" id="IPR007024">
    <property type="entry name" value="BLUF_domain"/>
</dbReference>
<dbReference type="PROSITE" id="PS50925">
    <property type="entry name" value="BLUF"/>
    <property type="match status" value="1"/>
</dbReference>
<dbReference type="InterPro" id="IPR036046">
    <property type="entry name" value="Acylphosphatase-like_dom_sf"/>
</dbReference>
<organism evidence="2">
    <name type="scientific">Rhodopseudomonas palustris (strain BisA53)</name>
    <dbReference type="NCBI Taxonomy" id="316055"/>
    <lineage>
        <taxon>Bacteria</taxon>
        <taxon>Pseudomonadati</taxon>
        <taxon>Pseudomonadota</taxon>
        <taxon>Alphaproteobacteria</taxon>
        <taxon>Hyphomicrobiales</taxon>
        <taxon>Nitrobacteraceae</taxon>
        <taxon>Rhodopseudomonas</taxon>
    </lineage>
</organism>
<gene>
    <name evidence="2" type="ordered locus">RPE_3231</name>
</gene>
<name>Q07LL8_RHOP5</name>